<dbReference type="AlphaFoldDB" id="A0A9N8YQE9"/>
<comment type="caution">
    <text evidence="1">The sequence shown here is derived from an EMBL/GenBank/DDBJ whole genome shotgun (WGS) entry which is preliminary data.</text>
</comment>
<accession>A0A9N8YQE9</accession>
<evidence type="ECO:0000313" key="2">
    <source>
        <dbReference type="Proteomes" id="UP000789570"/>
    </source>
</evidence>
<dbReference type="OrthoDB" id="2442580at2759"/>
<evidence type="ECO:0000313" key="1">
    <source>
        <dbReference type="EMBL" id="CAG8440398.1"/>
    </source>
</evidence>
<dbReference type="EMBL" id="CAJVPQ010000047">
    <property type="protein sequence ID" value="CAG8440398.1"/>
    <property type="molecule type" value="Genomic_DNA"/>
</dbReference>
<gene>
    <name evidence="1" type="ORF">FCALED_LOCUS485</name>
</gene>
<proteinExistence type="predicted"/>
<sequence length="134" mass="15696">MLYGDINGLEGEYLGIWLRETIKLSFEHVHKNHMLDASNFFYDYKDIILDGPTGNENIRIKESYYFSGSKRKATKPKIITTEEAVYNIFMSSVKFNKVCIIISHWRYKGIGFYAQLLVESIMIQARKTIKENQK</sequence>
<reference evidence="1" key="1">
    <citation type="submission" date="2021-06" db="EMBL/GenBank/DDBJ databases">
        <authorList>
            <person name="Kallberg Y."/>
            <person name="Tangrot J."/>
            <person name="Rosling A."/>
        </authorList>
    </citation>
    <scope>NUCLEOTIDE SEQUENCE</scope>
    <source>
        <strain evidence="1">UK204</strain>
    </source>
</reference>
<keyword evidence="2" id="KW-1185">Reference proteome</keyword>
<protein>
    <submittedName>
        <fullName evidence="1">7650_t:CDS:1</fullName>
    </submittedName>
</protein>
<dbReference type="Proteomes" id="UP000789570">
    <property type="component" value="Unassembled WGS sequence"/>
</dbReference>
<name>A0A9N8YQE9_9GLOM</name>
<organism evidence="1 2">
    <name type="scientific">Funneliformis caledonium</name>
    <dbReference type="NCBI Taxonomy" id="1117310"/>
    <lineage>
        <taxon>Eukaryota</taxon>
        <taxon>Fungi</taxon>
        <taxon>Fungi incertae sedis</taxon>
        <taxon>Mucoromycota</taxon>
        <taxon>Glomeromycotina</taxon>
        <taxon>Glomeromycetes</taxon>
        <taxon>Glomerales</taxon>
        <taxon>Glomeraceae</taxon>
        <taxon>Funneliformis</taxon>
    </lineage>
</organism>